<dbReference type="EMBL" id="FXTK01000002">
    <property type="protein sequence ID" value="SMO45021.1"/>
    <property type="molecule type" value="Genomic_DNA"/>
</dbReference>
<dbReference type="OrthoDB" id="7778406at2"/>
<dbReference type="Proteomes" id="UP000319014">
    <property type="component" value="Unassembled WGS sequence"/>
</dbReference>
<organism evidence="1 2">
    <name type="scientific">Paracoccus laeviglucosivorans</name>
    <dbReference type="NCBI Taxonomy" id="1197861"/>
    <lineage>
        <taxon>Bacteria</taxon>
        <taxon>Pseudomonadati</taxon>
        <taxon>Pseudomonadota</taxon>
        <taxon>Alphaproteobacteria</taxon>
        <taxon>Rhodobacterales</taxon>
        <taxon>Paracoccaceae</taxon>
        <taxon>Paracoccus</taxon>
    </lineage>
</organism>
<dbReference type="AlphaFoldDB" id="A0A521BDG4"/>
<reference evidence="1 2" key="1">
    <citation type="submission" date="2017-05" db="EMBL/GenBank/DDBJ databases">
        <authorList>
            <person name="Varghese N."/>
            <person name="Submissions S."/>
        </authorList>
    </citation>
    <scope>NUCLEOTIDE SEQUENCE [LARGE SCALE GENOMIC DNA]</scope>
    <source>
        <strain evidence="1 2">DSM 100094</strain>
    </source>
</reference>
<evidence type="ECO:0000313" key="1">
    <source>
        <dbReference type="EMBL" id="SMO45021.1"/>
    </source>
</evidence>
<accession>A0A521BDG4</accession>
<dbReference type="RefSeq" id="WP_142661775.1">
    <property type="nucleotide sequence ID" value="NZ_FXTK01000002.1"/>
</dbReference>
<proteinExistence type="predicted"/>
<keyword evidence="2" id="KW-1185">Reference proteome</keyword>
<sequence length="65" mass="6691">MAEIPNDMIQSLRAALNGLGKAPLGVTDPVRDTLGAEVAMALDDLLAASFELVEAANGIPLDRAS</sequence>
<evidence type="ECO:0000313" key="2">
    <source>
        <dbReference type="Proteomes" id="UP000319014"/>
    </source>
</evidence>
<protein>
    <submittedName>
        <fullName evidence="1">Uncharacterized protein</fullName>
    </submittedName>
</protein>
<name>A0A521BDG4_9RHOB</name>
<gene>
    <name evidence="1" type="ORF">SAMN06265221_102239</name>
</gene>